<dbReference type="RefSeq" id="WP_139139886.1">
    <property type="nucleotide sequence ID" value="NZ_CP016634.1"/>
</dbReference>
<evidence type="ECO:0000256" key="1">
    <source>
        <dbReference type="SAM" id="Phobius"/>
    </source>
</evidence>
<keyword evidence="1" id="KW-1133">Transmembrane helix</keyword>
<feature type="transmembrane region" description="Helical" evidence="1">
    <location>
        <begin position="139"/>
        <end position="160"/>
    </location>
</feature>
<feature type="transmembrane region" description="Helical" evidence="1">
    <location>
        <begin position="62"/>
        <end position="85"/>
    </location>
</feature>
<reference evidence="2" key="1">
    <citation type="submission" date="2016-07" db="EMBL/GenBank/DDBJ databases">
        <title>New class B carbapenemase carried by novel plasmid in Pseudomonas putida enviromental strain in eastern Amazonia.</title>
        <authorList>
            <person name="Souza C.O."/>
            <person name="Lima K.V."/>
            <person name="Brasiliense D.M."/>
            <person name="Perez-Chaparro P.J."/>
            <person name="Mamizuka E.M."/>
            <person name="Lima M.O."/>
            <person name="Lima L.N."/>
            <person name="McCulloch J.A."/>
        </authorList>
    </citation>
    <scope>NUCLEOTIDE SEQUENCE [LARGE SCALE GENOMIC DNA]</scope>
    <source>
        <strain evidence="2">IEC33019</strain>
    </source>
</reference>
<evidence type="ECO:0000313" key="2">
    <source>
        <dbReference type="EMBL" id="ANY86755.1"/>
    </source>
</evidence>
<proteinExistence type="predicted"/>
<organism evidence="2">
    <name type="scientific">Pseudomonas putida</name>
    <name type="common">Arthrobacter siderocapsulatus</name>
    <dbReference type="NCBI Taxonomy" id="303"/>
    <lineage>
        <taxon>Bacteria</taxon>
        <taxon>Pseudomonadati</taxon>
        <taxon>Pseudomonadota</taxon>
        <taxon>Gammaproteobacteria</taxon>
        <taxon>Pseudomonadales</taxon>
        <taxon>Pseudomonadaceae</taxon>
        <taxon>Pseudomonas</taxon>
    </lineage>
</organism>
<feature type="transmembrane region" description="Helical" evidence="1">
    <location>
        <begin position="172"/>
        <end position="192"/>
    </location>
</feature>
<dbReference type="AlphaFoldDB" id="A0A1B2F3G7"/>
<dbReference type="EMBL" id="CP016634">
    <property type="protein sequence ID" value="ANY86755.1"/>
    <property type="molecule type" value="Genomic_DNA"/>
</dbReference>
<protein>
    <submittedName>
        <fullName evidence="2">Uncharacterized protein</fullName>
    </submittedName>
</protein>
<accession>A0A1B2F3G7</accession>
<keyword evidence="1" id="KW-0472">Membrane</keyword>
<feature type="transmembrane region" description="Helical" evidence="1">
    <location>
        <begin position="97"/>
        <end position="118"/>
    </location>
</feature>
<sequence length="235" mass="26460">MIASDPYSTFNATRYVFLVIALGLYLPCLNYTWWSIPATALTLPLLFYRSKCIYTSRSYSQYCTYFTFQMFFMFSLLSGAFTFAIGTQHFDWQTSSLAALCSPALTFITIYLISRIKITPPPYEIRNDRVHSTSHKKTTVNAAVWSGVSASGAGALFPLFGEFPKTTLIGSILFPSVIALGTWRTLAGLAQLKSEEKRKGVRYTFSNLEEIQAIRARSWAARLFILLNDAISKPR</sequence>
<keyword evidence="1" id="KW-0812">Transmembrane</keyword>
<name>A0A1B2F3G7_PSEPU</name>
<gene>
    <name evidence="2" type="ORF">IEC33019_1186</name>
</gene>